<feature type="non-terminal residue" evidence="2">
    <location>
        <position position="76"/>
    </location>
</feature>
<dbReference type="Proteomes" id="UP000789901">
    <property type="component" value="Unassembled WGS sequence"/>
</dbReference>
<evidence type="ECO:0000313" key="3">
    <source>
        <dbReference type="Proteomes" id="UP000789901"/>
    </source>
</evidence>
<feature type="region of interest" description="Disordered" evidence="1">
    <location>
        <begin position="1"/>
        <end position="27"/>
    </location>
</feature>
<feature type="non-terminal residue" evidence="2">
    <location>
        <position position="1"/>
    </location>
</feature>
<protein>
    <submittedName>
        <fullName evidence="2">40021_t:CDS:1</fullName>
    </submittedName>
</protein>
<name>A0ABN7X001_GIGMA</name>
<sequence length="76" mass="8883">KSVKEADEVELNDDEGQLEEVDEDNNIREPSEDEIEIQKMHSTSYFHDGEKHNQVMVFPSDYYISELHDEAKGLKE</sequence>
<evidence type="ECO:0000313" key="2">
    <source>
        <dbReference type="EMBL" id="CAG8844202.1"/>
    </source>
</evidence>
<comment type="caution">
    <text evidence="2">The sequence shown here is derived from an EMBL/GenBank/DDBJ whole genome shotgun (WGS) entry which is preliminary data.</text>
</comment>
<proteinExistence type="predicted"/>
<accession>A0ABN7X001</accession>
<organism evidence="2 3">
    <name type="scientific">Gigaspora margarita</name>
    <dbReference type="NCBI Taxonomy" id="4874"/>
    <lineage>
        <taxon>Eukaryota</taxon>
        <taxon>Fungi</taxon>
        <taxon>Fungi incertae sedis</taxon>
        <taxon>Mucoromycota</taxon>
        <taxon>Glomeromycotina</taxon>
        <taxon>Glomeromycetes</taxon>
        <taxon>Diversisporales</taxon>
        <taxon>Gigasporaceae</taxon>
        <taxon>Gigaspora</taxon>
    </lineage>
</organism>
<reference evidence="2 3" key="1">
    <citation type="submission" date="2021-06" db="EMBL/GenBank/DDBJ databases">
        <authorList>
            <person name="Kallberg Y."/>
            <person name="Tangrot J."/>
            <person name="Rosling A."/>
        </authorList>
    </citation>
    <scope>NUCLEOTIDE SEQUENCE [LARGE SCALE GENOMIC DNA]</scope>
    <source>
        <strain evidence="2 3">120-4 pot B 10/14</strain>
    </source>
</reference>
<dbReference type="EMBL" id="CAJVQB010075029">
    <property type="protein sequence ID" value="CAG8844202.1"/>
    <property type="molecule type" value="Genomic_DNA"/>
</dbReference>
<keyword evidence="3" id="KW-1185">Reference proteome</keyword>
<evidence type="ECO:0000256" key="1">
    <source>
        <dbReference type="SAM" id="MobiDB-lite"/>
    </source>
</evidence>
<feature type="compositionally biased region" description="Acidic residues" evidence="1">
    <location>
        <begin position="7"/>
        <end position="24"/>
    </location>
</feature>
<gene>
    <name evidence="2" type="ORF">GMARGA_LOCUS36961</name>
</gene>